<proteinExistence type="predicted"/>
<reference evidence="2" key="1">
    <citation type="journal article" date="2019" name="Int. J. Syst. Evol. Microbiol.">
        <title>The Global Catalogue of Microorganisms (GCM) 10K type strain sequencing project: providing services to taxonomists for standard genome sequencing and annotation.</title>
        <authorList>
            <consortium name="The Broad Institute Genomics Platform"/>
            <consortium name="The Broad Institute Genome Sequencing Center for Infectious Disease"/>
            <person name="Wu L."/>
            <person name="Ma J."/>
        </authorList>
    </citation>
    <scope>NUCLEOTIDE SEQUENCE [LARGE SCALE GENOMIC DNA]</scope>
    <source>
        <strain evidence="2">JCM 17975</strain>
    </source>
</reference>
<accession>A0ABP8Y1Q3</accession>
<dbReference type="Gene3D" id="3.20.20.30">
    <property type="entry name" value="Luciferase-like domain"/>
    <property type="match status" value="1"/>
</dbReference>
<dbReference type="EMBL" id="BAABHM010000028">
    <property type="protein sequence ID" value="GAA4718243.1"/>
    <property type="molecule type" value="Genomic_DNA"/>
</dbReference>
<organism evidence="1 2">
    <name type="scientific">Promicromonospora umidemergens</name>
    <dbReference type="NCBI Taxonomy" id="629679"/>
    <lineage>
        <taxon>Bacteria</taxon>
        <taxon>Bacillati</taxon>
        <taxon>Actinomycetota</taxon>
        <taxon>Actinomycetes</taxon>
        <taxon>Micrococcales</taxon>
        <taxon>Promicromonosporaceae</taxon>
        <taxon>Promicromonospora</taxon>
    </lineage>
</organism>
<evidence type="ECO:0000313" key="1">
    <source>
        <dbReference type="EMBL" id="GAA4718243.1"/>
    </source>
</evidence>
<name>A0ABP8Y1Q3_9MICO</name>
<dbReference type="InterPro" id="IPR036661">
    <property type="entry name" value="Luciferase-like_sf"/>
</dbReference>
<evidence type="ECO:0000313" key="2">
    <source>
        <dbReference type="Proteomes" id="UP001500843"/>
    </source>
</evidence>
<keyword evidence="2" id="KW-1185">Reference proteome</keyword>
<dbReference type="RefSeq" id="WP_253876580.1">
    <property type="nucleotide sequence ID" value="NZ_BAABHM010000028.1"/>
</dbReference>
<comment type="caution">
    <text evidence="1">The sequence shown here is derived from an EMBL/GenBank/DDBJ whole genome shotgun (WGS) entry which is preliminary data.</text>
</comment>
<dbReference type="Proteomes" id="UP001500843">
    <property type="component" value="Unassembled WGS sequence"/>
</dbReference>
<protein>
    <submittedName>
        <fullName evidence="1">Uncharacterized protein</fullName>
    </submittedName>
</protein>
<sequence length="167" mass="18114">MIDKLLTYHEVYGLGRAIIQMGFGGMPQVEHLKAIARLGTEVAPVVRREVAARAKSLDTLRGMLPIETSRIDVRCLGQGFTQATERDEVTPDVEAAIRLAEEHTLRPLFAFFQALTVPVAFHATAGDFDGTTLLNPRVYGRVEVGLTDVVNLLRTRATGAAQSVGVG</sequence>
<gene>
    <name evidence="1" type="ORF">GCM10023198_47210</name>
</gene>